<feature type="region of interest" description="Disordered" evidence="8">
    <location>
        <begin position="117"/>
        <end position="139"/>
    </location>
</feature>
<evidence type="ECO:0000256" key="3">
    <source>
        <dbReference type="ARBA" id="ARBA00022679"/>
    </source>
</evidence>
<evidence type="ECO:0000256" key="8">
    <source>
        <dbReference type="SAM" id="MobiDB-lite"/>
    </source>
</evidence>
<evidence type="ECO:0000313" key="12">
    <source>
        <dbReference type="Proteomes" id="UP000673447"/>
    </source>
</evidence>
<organism evidence="11 12">
    <name type="scientific">Pseudoxanthomonas helianthi</name>
    <dbReference type="NCBI Taxonomy" id="1453541"/>
    <lineage>
        <taxon>Bacteria</taxon>
        <taxon>Pseudomonadati</taxon>
        <taxon>Pseudomonadota</taxon>
        <taxon>Gammaproteobacteria</taxon>
        <taxon>Lysobacterales</taxon>
        <taxon>Lysobacteraceae</taxon>
        <taxon>Pseudoxanthomonas</taxon>
    </lineage>
</organism>
<gene>
    <name evidence="11" type="ORF">J5837_09315</name>
</gene>
<reference evidence="11" key="1">
    <citation type="journal article" date="2016" name="Int. J. Syst. Evol. Microbiol.">
        <title>Pseudoxanthomonas helianthi sp. nov., isolated from roots of Jerusalem artichoke (Helianthus tuberosus).</title>
        <authorList>
            <person name="Kittiwongwattana C."/>
            <person name="Thawai C."/>
        </authorList>
    </citation>
    <scope>NUCLEOTIDE SEQUENCE</scope>
    <source>
        <strain evidence="11">110414</strain>
    </source>
</reference>
<accession>A0A941AU94</accession>
<feature type="domain" description="L,D-TPase catalytic" evidence="10">
    <location>
        <begin position="39"/>
        <end position="168"/>
    </location>
</feature>
<keyword evidence="5 7" id="KW-0573">Peptidoglycan synthesis</keyword>
<dbReference type="PROSITE" id="PS52029">
    <property type="entry name" value="LD_TPASE"/>
    <property type="match status" value="1"/>
</dbReference>
<evidence type="ECO:0000256" key="4">
    <source>
        <dbReference type="ARBA" id="ARBA00022960"/>
    </source>
</evidence>
<comment type="similarity">
    <text evidence="2">Belongs to the YkuD family.</text>
</comment>
<proteinExistence type="inferred from homology"/>
<protein>
    <submittedName>
        <fullName evidence="11">L,D-transpeptidase family protein</fullName>
    </submittedName>
</protein>
<dbReference type="CDD" id="cd16913">
    <property type="entry name" value="YkuD_like"/>
    <property type="match status" value="1"/>
</dbReference>
<keyword evidence="9" id="KW-0732">Signal</keyword>
<dbReference type="GO" id="GO:0008360">
    <property type="term" value="P:regulation of cell shape"/>
    <property type="evidence" value="ECO:0007669"/>
    <property type="project" value="UniProtKB-UniRule"/>
</dbReference>
<evidence type="ECO:0000313" key="11">
    <source>
        <dbReference type="EMBL" id="MBP3984615.1"/>
    </source>
</evidence>
<dbReference type="GO" id="GO:0009252">
    <property type="term" value="P:peptidoglycan biosynthetic process"/>
    <property type="evidence" value="ECO:0007669"/>
    <property type="project" value="UniProtKB-KW"/>
</dbReference>
<name>A0A941AU94_9GAMM</name>
<dbReference type="PANTHER" id="PTHR36699">
    <property type="entry name" value="LD-TRANSPEPTIDASE"/>
    <property type="match status" value="1"/>
</dbReference>
<sequence>MSARPGRLHRAAAMLLALFATDAAAKFPPELAPEAQRADAIRVYKAARKMELLRDGRVIRSYRVRLGGVPTGPKREQGDQRTPEGEYAISYRNAASRFHLSLRVSYPNADDLRQARARGVDPGGDIMIHGGTPPGESRDWTEGCVAVSNAEIEEIWRLVPLGTPVRIDP</sequence>
<feature type="active site" description="Proton donor/acceptor" evidence="7">
    <location>
        <position position="129"/>
    </location>
</feature>
<dbReference type="Proteomes" id="UP000673447">
    <property type="component" value="Unassembled WGS sequence"/>
</dbReference>
<dbReference type="SUPFAM" id="SSF141523">
    <property type="entry name" value="L,D-transpeptidase catalytic domain-like"/>
    <property type="match status" value="1"/>
</dbReference>
<evidence type="ECO:0000259" key="10">
    <source>
        <dbReference type="PROSITE" id="PS52029"/>
    </source>
</evidence>
<evidence type="ECO:0000256" key="9">
    <source>
        <dbReference type="SAM" id="SignalP"/>
    </source>
</evidence>
<feature type="active site" description="Nucleophile" evidence="7">
    <location>
        <position position="144"/>
    </location>
</feature>
<dbReference type="PANTHER" id="PTHR36699:SF1">
    <property type="entry name" value="L,D-TRANSPEPTIDASE YAFK-RELATED"/>
    <property type="match status" value="1"/>
</dbReference>
<comment type="caution">
    <text evidence="11">The sequence shown here is derived from an EMBL/GenBank/DDBJ whole genome shotgun (WGS) entry which is preliminary data.</text>
</comment>
<keyword evidence="3" id="KW-0808">Transferase</keyword>
<dbReference type="Pfam" id="PF03734">
    <property type="entry name" value="YkuD"/>
    <property type="match status" value="1"/>
</dbReference>
<evidence type="ECO:0000256" key="5">
    <source>
        <dbReference type="ARBA" id="ARBA00022984"/>
    </source>
</evidence>
<dbReference type="Gene3D" id="2.40.440.10">
    <property type="entry name" value="L,D-transpeptidase catalytic domain-like"/>
    <property type="match status" value="1"/>
</dbReference>
<dbReference type="GO" id="GO:0016740">
    <property type="term" value="F:transferase activity"/>
    <property type="evidence" value="ECO:0007669"/>
    <property type="project" value="UniProtKB-KW"/>
</dbReference>
<evidence type="ECO:0000256" key="7">
    <source>
        <dbReference type="PROSITE-ProRule" id="PRU01373"/>
    </source>
</evidence>
<dbReference type="InterPro" id="IPR005490">
    <property type="entry name" value="LD_TPept_cat_dom"/>
</dbReference>
<evidence type="ECO:0000256" key="1">
    <source>
        <dbReference type="ARBA" id="ARBA00004752"/>
    </source>
</evidence>
<keyword evidence="4 7" id="KW-0133">Cell shape</keyword>
<dbReference type="GO" id="GO:0004180">
    <property type="term" value="F:carboxypeptidase activity"/>
    <property type="evidence" value="ECO:0007669"/>
    <property type="project" value="UniProtKB-ARBA"/>
</dbReference>
<comment type="pathway">
    <text evidence="1 7">Cell wall biogenesis; peptidoglycan biosynthesis.</text>
</comment>
<keyword evidence="6 7" id="KW-0961">Cell wall biogenesis/degradation</keyword>
<dbReference type="AlphaFoldDB" id="A0A941AU94"/>
<dbReference type="RefSeq" id="WP_210536482.1">
    <property type="nucleotide sequence ID" value="NZ_JAGKTC010000002.1"/>
</dbReference>
<evidence type="ECO:0000256" key="6">
    <source>
        <dbReference type="ARBA" id="ARBA00023316"/>
    </source>
</evidence>
<keyword evidence="12" id="KW-1185">Reference proteome</keyword>
<reference evidence="11" key="2">
    <citation type="submission" date="2021-03" db="EMBL/GenBank/DDBJ databases">
        <authorList>
            <person name="Cao W."/>
        </authorList>
    </citation>
    <scope>NUCLEOTIDE SEQUENCE</scope>
    <source>
        <strain evidence="11">110414</strain>
    </source>
</reference>
<evidence type="ECO:0000256" key="2">
    <source>
        <dbReference type="ARBA" id="ARBA00005992"/>
    </source>
</evidence>
<dbReference type="EMBL" id="JAGKTC010000002">
    <property type="protein sequence ID" value="MBP3984615.1"/>
    <property type="molecule type" value="Genomic_DNA"/>
</dbReference>
<dbReference type="GO" id="GO:0071555">
    <property type="term" value="P:cell wall organization"/>
    <property type="evidence" value="ECO:0007669"/>
    <property type="project" value="UniProtKB-UniRule"/>
</dbReference>
<dbReference type="InterPro" id="IPR038063">
    <property type="entry name" value="Transpep_catalytic_dom"/>
</dbReference>
<feature type="chain" id="PRO_5037773198" evidence="9">
    <location>
        <begin position="26"/>
        <end position="169"/>
    </location>
</feature>
<feature type="signal peptide" evidence="9">
    <location>
        <begin position="1"/>
        <end position="25"/>
    </location>
</feature>